<dbReference type="Proteomes" id="UP000218231">
    <property type="component" value="Unassembled WGS sequence"/>
</dbReference>
<evidence type="ECO:0000313" key="2">
    <source>
        <dbReference type="Proteomes" id="UP000218231"/>
    </source>
</evidence>
<gene>
    <name evidence="1" type="ORF">WR25_12142</name>
</gene>
<comment type="caution">
    <text evidence="1">The sequence shown here is derived from an EMBL/GenBank/DDBJ whole genome shotgun (WGS) entry which is preliminary data.</text>
</comment>
<organism evidence="1 2">
    <name type="scientific">Diploscapter pachys</name>
    <dbReference type="NCBI Taxonomy" id="2018661"/>
    <lineage>
        <taxon>Eukaryota</taxon>
        <taxon>Metazoa</taxon>
        <taxon>Ecdysozoa</taxon>
        <taxon>Nematoda</taxon>
        <taxon>Chromadorea</taxon>
        <taxon>Rhabditida</taxon>
        <taxon>Rhabditina</taxon>
        <taxon>Rhabditomorpha</taxon>
        <taxon>Rhabditoidea</taxon>
        <taxon>Rhabditidae</taxon>
        <taxon>Diploscapter</taxon>
    </lineage>
</organism>
<name>A0A2A2M5E7_9BILA</name>
<sequence>MQLQHRFLHTVCRHAGDASALQVQAQRLAVHRIVVHHQYHGTSRDRRTHPGQCLALGVTQYVFMLGHGPSRQKNLVHSLGPRNLHSPTYVQWAPQYGQPTMGAENNKADPYR</sequence>
<protein>
    <submittedName>
        <fullName evidence="1">Uncharacterized protein</fullName>
    </submittedName>
</protein>
<reference evidence="1 2" key="1">
    <citation type="journal article" date="2017" name="Curr. Biol.">
        <title>Genome architecture and evolution of a unichromosomal asexual nematode.</title>
        <authorList>
            <person name="Fradin H."/>
            <person name="Zegar C."/>
            <person name="Gutwein M."/>
            <person name="Lucas J."/>
            <person name="Kovtun M."/>
            <person name="Corcoran D."/>
            <person name="Baugh L.R."/>
            <person name="Kiontke K."/>
            <person name="Gunsalus K."/>
            <person name="Fitch D.H."/>
            <person name="Piano F."/>
        </authorList>
    </citation>
    <scope>NUCLEOTIDE SEQUENCE [LARGE SCALE GENOMIC DNA]</scope>
    <source>
        <strain evidence="1">PF1309</strain>
    </source>
</reference>
<keyword evidence="2" id="KW-1185">Reference proteome</keyword>
<proteinExistence type="predicted"/>
<evidence type="ECO:0000313" key="1">
    <source>
        <dbReference type="EMBL" id="PAV93649.1"/>
    </source>
</evidence>
<dbReference type="AlphaFoldDB" id="A0A2A2M5E7"/>
<dbReference type="EMBL" id="LIAE01004833">
    <property type="protein sequence ID" value="PAV93649.1"/>
    <property type="molecule type" value="Genomic_DNA"/>
</dbReference>
<accession>A0A2A2M5E7</accession>